<evidence type="ECO:0000256" key="5">
    <source>
        <dbReference type="ARBA" id="ARBA00022989"/>
    </source>
</evidence>
<protein>
    <submittedName>
        <fullName evidence="8">Uncharacterized protein</fullName>
    </submittedName>
</protein>
<evidence type="ECO:0000256" key="1">
    <source>
        <dbReference type="ARBA" id="ARBA00004651"/>
    </source>
</evidence>
<evidence type="ECO:0000256" key="2">
    <source>
        <dbReference type="ARBA" id="ARBA00005779"/>
    </source>
</evidence>
<feature type="transmembrane region" description="Helical" evidence="7">
    <location>
        <begin position="88"/>
        <end position="113"/>
    </location>
</feature>
<sequence length="153" mass="15813">MTPDVSVVALSRDYWSVVGHGAAAIVLYTIVGIALMVLGFFVIDWTTPGPLRALVQAGRPNAAAITASGVISMALIVVLAIYSSSGDLIQGLITTLVFGLLGIAAQAVSVRLIEFAKGVDIGRVLAEEKFTPEVLVVTASYLAFGLIVAAAIL</sequence>
<keyword evidence="4 7" id="KW-0812">Transmembrane</keyword>
<dbReference type="Proteomes" id="UP000069620">
    <property type="component" value="Unassembled WGS sequence"/>
</dbReference>
<dbReference type="STRING" id="146020.RMCB_2006"/>
<evidence type="ECO:0000313" key="9">
    <source>
        <dbReference type="Proteomes" id="UP000069620"/>
    </source>
</evidence>
<feature type="transmembrane region" description="Helical" evidence="7">
    <location>
        <begin position="63"/>
        <end position="82"/>
    </location>
</feature>
<gene>
    <name evidence="8" type="ORF">RMCB_2006</name>
</gene>
<reference evidence="9" key="2">
    <citation type="submission" date="2016-02" db="EMBL/GenBank/DDBJ databases">
        <title>Draft genome sequence of five rapidly growing Mycobacterium species.</title>
        <authorList>
            <person name="Katahira K."/>
            <person name="Gotou Y."/>
            <person name="Iida K."/>
            <person name="Ogura Y."/>
            <person name="Hayashi T."/>
        </authorList>
    </citation>
    <scope>NUCLEOTIDE SEQUENCE [LARGE SCALE GENOMIC DNA]</scope>
    <source>
        <strain evidence="9">JCM15654</strain>
    </source>
</reference>
<keyword evidence="6 7" id="KW-0472">Membrane</keyword>
<feature type="transmembrane region" description="Helical" evidence="7">
    <location>
        <begin position="134"/>
        <end position="152"/>
    </location>
</feature>
<evidence type="ECO:0000256" key="6">
    <source>
        <dbReference type="ARBA" id="ARBA00023136"/>
    </source>
</evidence>
<comment type="similarity">
    <text evidence="2">Belongs to the UPF0719 family.</text>
</comment>
<accession>A0A100VXQ4</accession>
<organism evidence="8 9">
    <name type="scientific">Mycolicibacterium brisbanense</name>
    <dbReference type="NCBI Taxonomy" id="146020"/>
    <lineage>
        <taxon>Bacteria</taxon>
        <taxon>Bacillati</taxon>
        <taxon>Actinomycetota</taxon>
        <taxon>Actinomycetes</taxon>
        <taxon>Mycobacteriales</taxon>
        <taxon>Mycobacteriaceae</taxon>
        <taxon>Mycolicibacterium</taxon>
    </lineage>
</organism>
<keyword evidence="5 7" id="KW-1133">Transmembrane helix</keyword>
<evidence type="ECO:0000256" key="4">
    <source>
        <dbReference type="ARBA" id="ARBA00022692"/>
    </source>
</evidence>
<evidence type="ECO:0000256" key="3">
    <source>
        <dbReference type="ARBA" id="ARBA00022475"/>
    </source>
</evidence>
<proteinExistence type="inferred from homology"/>
<evidence type="ECO:0000313" key="8">
    <source>
        <dbReference type="EMBL" id="GAS87910.1"/>
    </source>
</evidence>
<dbReference type="GO" id="GO:0005886">
    <property type="term" value="C:plasma membrane"/>
    <property type="evidence" value="ECO:0007669"/>
    <property type="project" value="UniProtKB-SubCell"/>
</dbReference>
<keyword evidence="9" id="KW-1185">Reference proteome</keyword>
<name>A0A100VXQ4_9MYCO</name>
<reference evidence="9" key="1">
    <citation type="journal article" date="2016" name="Genome Announc.">
        <title>Draft Genome Sequences of Five Rapidly Growing Mycobacterium Species, M. thermoresistibile, M. fortuitum subsp. acetamidolyticum, M. canariasense, M. brisbanense, and M. novocastrense.</title>
        <authorList>
            <person name="Katahira K."/>
            <person name="Ogura Y."/>
            <person name="Gotoh Y."/>
            <person name="Hayashi T."/>
        </authorList>
    </citation>
    <scope>NUCLEOTIDE SEQUENCE [LARGE SCALE GENOMIC DNA]</scope>
    <source>
        <strain evidence="9">JCM15654</strain>
    </source>
</reference>
<dbReference type="RefSeq" id="WP_051244169.1">
    <property type="nucleotide sequence ID" value="NZ_BCSX01000021.1"/>
</dbReference>
<evidence type="ECO:0000256" key="7">
    <source>
        <dbReference type="SAM" id="Phobius"/>
    </source>
</evidence>
<comment type="caution">
    <text evidence="8">The sequence shown here is derived from an EMBL/GenBank/DDBJ whole genome shotgun (WGS) entry which is preliminary data.</text>
</comment>
<dbReference type="InterPro" id="IPR007140">
    <property type="entry name" value="DUF350"/>
</dbReference>
<dbReference type="Pfam" id="PF03994">
    <property type="entry name" value="DUF350"/>
    <property type="match status" value="1"/>
</dbReference>
<dbReference type="AlphaFoldDB" id="A0A100VXQ4"/>
<dbReference type="OrthoDB" id="5191770at2"/>
<dbReference type="EMBL" id="BCSX01000021">
    <property type="protein sequence ID" value="GAS87910.1"/>
    <property type="molecule type" value="Genomic_DNA"/>
</dbReference>
<comment type="subcellular location">
    <subcellularLocation>
        <location evidence="1">Cell membrane</location>
        <topology evidence="1">Multi-pass membrane protein</topology>
    </subcellularLocation>
</comment>
<feature type="transmembrane region" description="Helical" evidence="7">
    <location>
        <begin position="20"/>
        <end position="43"/>
    </location>
</feature>
<keyword evidence="3" id="KW-1003">Cell membrane</keyword>